<dbReference type="InterPro" id="IPR009936">
    <property type="entry name" value="DUF1468"/>
</dbReference>
<dbReference type="Pfam" id="PF07331">
    <property type="entry name" value="TctB"/>
    <property type="match status" value="1"/>
</dbReference>
<dbReference type="AlphaFoldDB" id="A0A1Z5HRF1"/>
<dbReference type="Proteomes" id="UP000197032">
    <property type="component" value="Unassembled WGS sequence"/>
</dbReference>
<evidence type="ECO:0000313" key="3">
    <source>
        <dbReference type="EMBL" id="GAW91895.1"/>
    </source>
</evidence>
<evidence type="ECO:0000256" key="1">
    <source>
        <dbReference type="SAM" id="Phobius"/>
    </source>
</evidence>
<keyword evidence="4" id="KW-1185">Reference proteome</keyword>
<organism evidence="3 4">
    <name type="scientific">Calderihabitans maritimus</name>
    <dbReference type="NCBI Taxonomy" id="1246530"/>
    <lineage>
        <taxon>Bacteria</taxon>
        <taxon>Bacillati</taxon>
        <taxon>Bacillota</taxon>
        <taxon>Clostridia</taxon>
        <taxon>Neomoorellales</taxon>
        <taxon>Calderihabitantaceae</taxon>
        <taxon>Calderihabitans</taxon>
    </lineage>
</organism>
<feature type="transmembrane region" description="Helical" evidence="1">
    <location>
        <begin position="104"/>
        <end position="125"/>
    </location>
</feature>
<feature type="domain" description="DUF1468" evidence="2">
    <location>
        <begin position="16"/>
        <end position="129"/>
    </location>
</feature>
<keyword evidence="1" id="KW-1133">Transmembrane helix</keyword>
<keyword evidence="1" id="KW-0812">Transmembrane</keyword>
<feature type="transmembrane region" description="Helical" evidence="1">
    <location>
        <begin position="59"/>
        <end position="92"/>
    </location>
</feature>
<evidence type="ECO:0000313" key="4">
    <source>
        <dbReference type="Proteomes" id="UP000197032"/>
    </source>
</evidence>
<gene>
    <name evidence="3" type="ORF">KKC1_10560</name>
</gene>
<dbReference type="EMBL" id="BDGJ01000037">
    <property type="protein sequence ID" value="GAW91895.1"/>
    <property type="molecule type" value="Genomic_DNA"/>
</dbReference>
<comment type="caution">
    <text evidence="3">The sequence shown here is derived from an EMBL/GenBank/DDBJ whole genome shotgun (WGS) entry which is preliminary data.</text>
</comment>
<protein>
    <recommendedName>
        <fullName evidence="2">DUF1468 domain-containing protein</fullName>
    </recommendedName>
</protein>
<feature type="transmembrane region" description="Helical" evidence="1">
    <location>
        <begin position="21"/>
        <end position="39"/>
    </location>
</feature>
<name>A0A1Z5HRF1_9FIRM</name>
<sequence>MIIVSLGFLVQMGNFTVYGKMFPRAIILLLFLAGVGLLIKAKVNPAYSELFMEEDKLKMIVVGIISLGWVLLLKKIGFVITSFAALGVLIWILHEKRNWKNFCISFLIAAGEVAVFYLIFAKLLLVPLPSGLLF</sequence>
<reference evidence="4" key="1">
    <citation type="journal article" date="2017" name="Appl. Environ. Microbiol.">
        <title>Genomic analysis of Calderihabitans maritimus KKC1, a thermophilic hydrogenogenic carboxydotrophic bacterium isolated from marine sediment.</title>
        <authorList>
            <person name="Omae K."/>
            <person name="Yoneda Y."/>
            <person name="Fukuyama Y."/>
            <person name="Yoshida T."/>
            <person name="Sako Y."/>
        </authorList>
    </citation>
    <scope>NUCLEOTIDE SEQUENCE [LARGE SCALE GENOMIC DNA]</scope>
    <source>
        <strain evidence="4">KKC1</strain>
    </source>
</reference>
<keyword evidence="1" id="KW-0472">Membrane</keyword>
<proteinExistence type="predicted"/>
<evidence type="ECO:0000259" key="2">
    <source>
        <dbReference type="Pfam" id="PF07331"/>
    </source>
</evidence>
<accession>A0A1Z5HRF1</accession>